<feature type="region of interest" description="Disordered" evidence="1">
    <location>
        <begin position="210"/>
        <end position="229"/>
    </location>
</feature>
<keyword evidence="2" id="KW-0472">Membrane</keyword>
<feature type="region of interest" description="Disordered" evidence="1">
    <location>
        <begin position="85"/>
        <end position="128"/>
    </location>
</feature>
<proteinExistence type="predicted"/>
<dbReference type="Proteomes" id="UP000580250">
    <property type="component" value="Unassembled WGS sequence"/>
</dbReference>
<protein>
    <submittedName>
        <fullName evidence="3">Uncharacterized protein</fullName>
    </submittedName>
</protein>
<sequence>MDEATTTEKNGRNLMNISTSITETSTSKHKTSGNSSTKISNLSTTSASPSNKEFTNKTQSTTASTHKVTTLSSTKLKDNVNNLSSVYPSEPLQNSPNYPSTTIYKRTTRSTRSSQNYTTITPSGSKGNWRSSISPFPWYFVAIGGFLFASIIFIFVFMTVRGFRQIFTKRTTQNSASTIEKSNTSESMIPMINHKKRRTNKIIKSKLIKSEGATKNETKSPKTKIKMIQ</sequence>
<dbReference type="EMBL" id="CAJEWN010000027">
    <property type="protein sequence ID" value="CAD2141718.1"/>
    <property type="molecule type" value="Genomic_DNA"/>
</dbReference>
<keyword evidence="2" id="KW-1133">Transmembrane helix</keyword>
<feature type="compositionally biased region" description="Polar residues" evidence="1">
    <location>
        <begin position="33"/>
        <end position="71"/>
    </location>
</feature>
<feature type="region of interest" description="Disordered" evidence="1">
    <location>
        <begin position="1"/>
        <end position="71"/>
    </location>
</feature>
<evidence type="ECO:0000313" key="3">
    <source>
        <dbReference type="EMBL" id="CAD2141718.1"/>
    </source>
</evidence>
<feature type="transmembrane region" description="Helical" evidence="2">
    <location>
        <begin position="138"/>
        <end position="160"/>
    </location>
</feature>
<dbReference type="AlphaFoldDB" id="A0A6V7U2D1"/>
<accession>A0A6V7U2D1</accession>
<evidence type="ECO:0000256" key="1">
    <source>
        <dbReference type="SAM" id="MobiDB-lite"/>
    </source>
</evidence>
<name>A0A6V7U2D1_MELEN</name>
<comment type="caution">
    <text evidence="3">The sequence shown here is derived from an EMBL/GenBank/DDBJ whole genome shotgun (WGS) entry which is preliminary data.</text>
</comment>
<evidence type="ECO:0000313" key="4">
    <source>
        <dbReference type="Proteomes" id="UP000580250"/>
    </source>
</evidence>
<reference evidence="3 4" key="1">
    <citation type="submission" date="2020-08" db="EMBL/GenBank/DDBJ databases">
        <authorList>
            <person name="Koutsovoulos G."/>
            <person name="Danchin GJ E."/>
        </authorList>
    </citation>
    <scope>NUCLEOTIDE SEQUENCE [LARGE SCALE GENOMIC DNA]</scope>
</reference>
<feature type="compositionally biased region" description="Basic and acidic residues" evidence="1">
    <location>
        <begin position="210"/>
        <end position="220"/>
    </location>
</feature>
<keyword evidence="2" id="KW-0812">Transmembrane</keyword>
<organism evidence="3 4">
    <name type="scientific">Meloidogyne enterolobii</name>
    <name type="common">Root-knot nematode worm</name>
    <name type="synonym">Meloidogyne mayaguensis</name>
    <dbReference type="NCBI Taxonomy" id="390850"/>
    <lineage>
        <taxon>Eukaryota</taxon>
        <taxon>Metazoa</taxon>
        <taxon>Ecdysozoa</taxon>
        <taxon>Nematoda</taxon>
        <taxon>Chromadorea</taxon>
        <taxon>Rhabditida</taxon>
        <taxon>Tylenchina</taxon>
        <taxon>Tylenchomorpha</taxon>
        <taxon>Tylenchoidea</taxon>
        <taxon>Meloidogynidae</taxon>
        <taxon>Meloidogyninae</taxon>
        <taxon>Meloidogyne</taxon>
    </lineage>
</organism>
<evidence type="ECO:0000256" key="2">
    <source>
        <dbReference type="SAM" id="Phobius"/>
    </source>
</evidence>
<gene>
    <name evidence="3" type="ORF">MENT_LOCUS6980</name>
</gene>